<organism evidence="1">
    <name type="scientific">Candidatus Enterococcus clewellii</name>
    <dbReference type="NCBI Taxonomy" id="1834193"/>
    <lineage>
        <taxon>Bacteria</taxon>
        <taxon>Bacillati</taxon>
        <taxon>Bacillota</taxon>
        <taxon>Bacilli</taxon>
        <taxon>Lactobacillales</taxon>
        <taxon>Enterococcaceae</taxon>
        <taxon>Enterococcus</taxon>
    </lineage>
</organism>
<dbReference type="RefSeq" id="WP_086350562.1">
    <property type="nucleotide sequence ID" value="NZ_CP147247.1"/>
</dbReference>
<accession>A0A242K1D0</accession>
<dbReference type="EMBL" id="NGMM01000007">
    <property type="protein sequence ID" value="OTP11467.1"/>
    <property type="molecule type" value="Genomic_DNA"/>
</dbReference>
<reference evidence="2" key="2">
    <citation type="submission" date="2017-05" db="EMBL/GenBank/DDBJ databases">
        <authorList>
            <consortium name="The Broad Institute Genomics Platform"/>
            <consortium name="The Broad Institute Genomic Center for Infectious Diseases"/>
            <person name="Earl A."/>
            <person name="Manson A."/>
            <person name="Schwartman J."/>
            <person name="Gilmore M."/>
            <person name="Abouelleil A."/>
            <person name="Cao P."/>
            <person name="Chapman S."/>
            <person name="Cusick C."/>
            <person name="Shea T."/>
            <person name="Young S."/>
            <person name="Neafsey D."/>
            <person name="Nusbaum C."/>
            <person name="Birren B."/>
        </authorList>
    </citation>
    <scope>NUCLEOTIDE SEQUENCE</scope>
    <source>
        <strain evidence="2">9E7_DIV0242</strain>
    </source>
</reference>
<dbReference type="EMBL" id="CP147247">
    <property type="protein sequence ID" value="WYJ91502.1"/>
    <property type="molecule type" value="Genomic_DNA"/>
</dbReference>
<dbReference type="Proteomes" id="UP000195141">
    <property type="component" value="Chromosome"/>
</dbReference>
<protein>
    <submittedName>
        <fullName evidence="1">Uncharacterized protein</fullName>
    </submittedName>
</protein>
<sequence length="68" mass="7685">MKTKTIAVIVGTVICLGMASQVVENSLDKEAIKDYLTENVKEHDEEESPINFEIGDKEERSLLEWIGF</sequence>
<reference evidence="2" key="3">
    <citation type="submission" date="2024-03" db="EMBL/GenBank/DDBJ databases">
        <title>The Genome Sequence of Enterococcus sp. DIV0242b.</title>
        <authorList>
            <consortium name="The Broad Institute Genomics Platform"/>
            <consortium name="The Broad Institute Microbial Omics Core"/>
            <consortium name="The Broad Institute Genomic Center for Infectious Diseases"/>
            <person name="Earl A."/>
            <person name="Manson A."/>
            <person name="Gilmore M."/>
            <person name="Schwartman J."/>
            <person name="Shea T."/>
            <person name="Abouelleil A."/>
            <person name="Cao P."/>
            <person name="Chapman S."/>
            <person name="Cusick C."/>
            <person name="Young S."/>
            <person name="Neafsey D."/>
            <person name="Nusbaum C."/>
            <person name="Birren B."/>
        </authorList>
    </citation>
    <scope>NUCLEOTIDE SEQUENCE</scope>
    <source>
        <strain evidence="2">9E7_DIV0242</strain>
    </source>
</reference>
<gene>
    <name evidence="2" type="ORF">A5888_003270</name>
    <name evidence="1" type="ORF">A5888_003566</name>
</gene>
<reference evidence="1" key="1">
    <citation type="submission" date="2017-05" db="EMBL/GenBank/DDBJ databases">
        <title>The Genome Sequence of Enterococcus sp. 9E7_DIV0242.</title>
        <authorList>
            <consortium name="The Broad Institute Genomics Platform"/>
            <consortium name="The Broad Institute Genomic Center for Infectious Diseases"/>
            <person name="Earl A."/>
            <person name="Manson A."/>
            <person name="Schwartman J."/>
            <person name="Gilmore M."/>
            <person name="Abouelleil A."/>
            <person name="Cao P."/>
            <person name="Chapman S."/>
            <person name="Cusick C."/>
            <person name="Shea T."/>
            <person name="Young S."/>
            <person name="Neafsey D."/>
            <person name="Nusbaum C."/>
            <person name="Birren B."/>
        </authorList>
    </citation>
    <scope>NUCLEOTIDE SEQUENCE [LARGE SCALE GENOMIC DNA]</scope>
    <source>
        <strain evidence="1">9E7_DIV0242</strain>
    </source>
</reference>
<proteinExistence type="predicted"/>
<name>A0A242K1D0_9ENTE</name>
<evidence type="ECO:0000313" key="3">
    <source>
        <dbReference type="Proteomes" id="UP000195141"/>
    </source>
</evidence>
<evidence type="ECO:0000313" key="2">
    <source>
        <dbReference type="EMBL" id="WYJ91502.1"/>
    </source>
</evidence>
<dbReference type="AlphaFoldDB" id="A0A242K1D0"/>
<keyword evidence="3" id="KW-1185">Reference proteome</keyword>
<evidence type="ECO:0000313" key="1">
    <source>
        <dbReference type="EMBL" id="OTP11467.1"/>
    </source>
</evidence>